<evidence type="ECO:0000313" key="1">
    <source>
        <dbReference type="EMBL" id="SPY96855.1"/>
    </source>
</evidence>
<sequence length="133" mass="14642">MNQSTINTEIRKLVASIGKDLNLKIAWPNLPFNDINDPYLQLHIMPAETDNIGLSQDMPVYRGVIQINVVGKVGGGDSQLSTIVDDVKARLENGLTLGEGVYINGEPSQFPPISDETNYTIPIRASYRCNAIR</sequence>
<accession>A0A2X2C9K5</accession>
<dbReference type="Pfam" id="PF13554">
    <property type="entry name" value="Phage_tail_terminator_5"/>
    <property type="match status" value="1"/>
</dbReference>
<reference evidence="1 2" key="1">
    <citation type="submission" date="2018-06" db="EMBL/GenBank/DDBJ databases">
        <authorList>
            <consortium name="Pathogen Informatics"/>
            <person name="Doyle S."/>
        </authorList>
    </citation>
    <scope>NUCLEOTIDE SEQUENCE [LARGE SCALE GENOMIC DNA]</scope>
    <source>
        <strain evidence="1 2">NCTC10975</strain>
    </source>
</reference>
<name>A0A2X2C9K5_PROMI</name>
<gene>
    <name evidence="1" type="ORF">NCTC10975_02593</name>
</gene>
<dbReference type="RefSeq" id="WP_049195195.1">
    <property type="nucleotide sequence ID" value="NZ_CAXOIZ010000008.1"/>
</dbReference>
<evidence type="ECO:0000313" key="2">
    <source>
        <dbReference type="Proteomes" id="UP000251485"/>
    </source>
</evidence>
<dbReference type="InterPro" id="IPR025395">
    <property type="entry name" value="Phage_tail_terminator-like"/>
</dbReference>
<organism evidence="1 2">
    <name type="scientific">Proteus mirabilis</name>
    <dbReference type="NCBI Taxonomy" id="584"/>
    <lineage>
        <taxon>Bacteria</taxon>
        <taxon>Pseudomonadati</taxon>
        <taxon>Pseudomonadota</taxon>
        <taxon>Gammaproteobacteria</taxon>
        <taxon>Enterobacterales</taxon>
        <taxon>Morganellaceae</taxon>
        <taxon>Proteus</taxon>
    </lineage>
</organism>
<dbReference type="Proteomes" id="UP000251485">
    <property type="component" value="Unassembled WGS sequence"/>
</dbReference>
<dbReference type="Gene3D" id="3.30.2000.20">
    <property type="match status" value="1"/>
</dbReference>
<protein>
    <submittedName>
        <fullName evidence="1">Phage protein</fullName>
    </submittedName>
</protein>
<proteinExistence type="predicted"/>
<dbReference type="EMBL" id="UAUE01000020">
    <property type="protein sequence ID" value="SPY96855.1"/>
    <property type="molecule type" value="Genomic_DNA"/>
</dbReference>
<dbReference type="AlphaFoldDB" id="A0A2X2C9K5"/>